<dbReference type="SUPFAM" id="SSF55166">
    <property type="entry name" value="Hedgehog/DD-peptidase"/>
    <property type="match status" value="1"/>
</dbReference>
<evidence type="ECO:0000256" key="1">
    <source>
        <dbReference type="SAM" id="SignalP"/>
    </source>
</evidence>
<keyword evidence="1" id="KW-0732">Signal</keyword>
<name>A0A841GV72_9BACT</name>
<keyword evidence="3" id="KW-1185">Reference proteome</keyword>
<gene>
    <name evidence="2" type="ORF">HNQ61_000849</name>
</gene>
<dbReference type="AlphaFoldDB" id="A0A841GV72"/>
<organism evidence="2 3">
    <name type="scientific">Longimicrobium terrae</name>
    <dbReference type="NCBI Taxonomy" id="1639882"/>
    <lineage>
        <taxon>Bacteria</taxon>
        <taxon>Pseudomonadati</taxon>
        <taxon>Gemmatimonadota</taxon>
        <taxon>Longimicrobiia</taxon>
        <taxon>Longimicrobiales</taxon>
        <taxon>Longimicrobiaceae</taxon>
        <taxon>Longimicrobium</taxon>
    </lineage>
</organism>
<feature type="chain" id="PRO_5032521473" evidence="1">
    <location>
        <begin position="24"/>
        <end position="321"/>
    </location>
</feature>
<dbReference type="EMBL" id="JACHIA010000002">
    <property type="protein sequence ID" value="MBB6069234.1"/>
    <property type="molecule type" value="Genomic_DNA"/>
</dbReference>
<evidence type="ECO:0000313" key="3">
    <source>
        <dbReference type="Proteomes" id="UP000582837"/>
    </source>
</evidence>
<proteinExistence type="predicted"/>
<sequence length="321" mass="35272">MRFTAPLLIAAAALAASSAAAQAPPPAGLRPPTSWADCGLTELDGLRRNPSAAELRCRFAARGPGKFGLLSYLDVPVYRPATPLPGTHTVGIPGMPHPAPGESFEQWEWRVLRSSFGPEARRVHNDLMQLDPVFMSMIRRFERELAQAGVRARRRETYRAAERQAFLFQQGRSRPGGFVTSTLTSWHCRVDRLGRPAARAADYDVAPSQLARFHDIAKRIGMEGYGADSNDPGHVYLPDTDAATGTEVAALRTLARVQHVTLATGRPEGEWQAPGALARWRQRTLDFIRNPVPVYPAPYDPALPIRTLMLPLVTDGDVIVR</sequence>
<feature type="signal peptide" evidence="1">
    <location>
        <begin position="1"/>
        <end position="23"/>
    </location>
</feature>
<protein>
    <submittedName>
        <fullName evidence="2">Uncharacterized protein</fullName>
    </submittedName>
</protein>
<reference evidence="2 3" key="1">
    <citation type="submission" date="2020-08" db="EMBL/GenBank/DDBJ databases">
        <title>Genomic Encyclopedia of Type Strains, Phase IV (KMG-IV): sequencing the most valuable type-strain genomes for metagenomic binning, comparative biology and taxonomic classification.</title>
        <authorList>
            <person name="Goeker M."/>
        </authorList>
    </citation>
    <scope>NUCLEOTIDE SEQUENCE [LARGE SCALE GENOMIC DNA]</scope>
    <source>
        <strain evidence="2 3">DSM 29007</strain>
    </source>
</reference>
<evidence type="ECO:0000313" key="2">
    <source>
        <dbReference type="EMBL" id="MBB6069234.1"/>
    </source>
</evidence>
<comment type="caution">
    <text evidence="2">The sequence shown here is derived from an EMBL/GenBank/DDBJ whole genome shotgun (WGS) entry which is preliminary data.</text>
</comment>
<accession>A0A841GV72</accession>
<dbReference type="InterPro" id="IPR009045">
    <property type="entry name" value="Zn_M74/Hedgehog-like"/>
</dbReference>
<dbReference type="Proteomes" id="UP000582837">
    <property type="component" value="Unassembled WGS sequence"/>
</dbReference>
<dbReference type="Gene3D" id="3.30.1380.10">
    <property type="match status" value="1"/>
</dbReference>
<dbReference type="RefSeq" id="WP_170038013.1">
    <property type="nucleotide sequence ID" value="NZ_JABDTL010000002.1"/>
</dbReference>